<dbReference type="Proteomes" id="UP000237631">
    <property type="component" value="Unassembled WGS sequence"/>
</dbReference>
<accession>A0A2S6C204</accession>
<dbReference type="OrthoDB" id="10586716at2759"/>
<evidence type="ECO:0000313" key="2">
    <source>
        <dbReference type="Proteomes" id="UP000237631"/>
    </source>
</evidence>
<gene>
    <name evidence="1" type="ORF">CBER1_04571</name>
</gene>
<comment type="caution">
    <text evidence="1">The sequence shown here is derived from an EMBL/GenBank/DDBJ whole genome shotgun (WGS) entry which is preliminary data.</text>
</comment>
<evidence type="ECO:0000313" key="1">
    <source>
        <dbReference type="EMBL" id="PPJ53765.1"/>
    </source>
</evidence>
<protein>
    <submittedName>
        <fullName evidence="1">Uncharacterized protein</fullName>
    </submittedName>
</protein>
<reference evidence="2" key="1">
    <citation type="journal article" date="2017" name="bioRxiv">
        <title>Conservation of a gene cluster reveals novel cercosporin biosynthetic mechanisms and extends production to the genus Colletotrichum.</title>
        <authorList>
            <person name="de Jonge R."/>
            <person name="Ebert M.K."/>
            <person name="Huitt-Roehl C.R."/>
            <person name="Pal P."/>
            <person name="Suttle J.C."/>
            <person name="Spanner R.E."/>
            <person name="Neubauer J.D."/>
            <person name="Jurick W.M.II."/>
            <person name="Stott K.A."/>
            <person name="Secor G.A."/>
            <person name="Thomma B.P.H.J."/>
            <person name="Van de Peer Y."/>
            <person name="Townsend C.A."/>
            <person name="Bolton M.D."/>
        </authorList>
    </citation>
    <scope>NUCLEOTIDE SEQUENCE [LARGE SCALE GENOMIC DNA]</scope>
    <source>
        <strain evidence="2">CBS538.71</strain>
    </source>
</reference>
<organism evidence="1 2">
    <name type="scientific">Cercospora berteroae</name>
    <dbReference type="NCBI Taxonomy" id="357750"/>
    <lineage>
        <taxon>Eukaryota</taxon>
        <taxon>Fungi</taxon>
        <taxon>Dikarya</taxon>
        <taxon>Ascomycota</taxon>
        <taxon>Pezizomycotina</taxon>
        <taxon>Dothideomycetes</taxon>
        <taxon>Dothideomycetidae</taxon>
        <taxon>Mycosphaerellales</taxon>
        <taxon>Mycosphaerellaceae</taxon>
        <taxon>Cercospora</taxon>
    </lineage>
</organism>
<name>A0A2S6C204_9PEZI</name>
<keyword evidence="2" id="KW-1185">Reference proteome</keyword>
<sequence length="307" mass="36309">MRPSPPIPPTYPLSCPPGYPARFLLRDPPPRPLSTITWCDEYEEEYDGCRYGWEWHLDHGYENLVPVHRVYEGDEDLTNPRTKNEKEILAVKPHDVNDIIVQMVRTAEHLKRSGHHVRSWNEVRLRLRNPELRESDCILRIEEHLIRRQGEVFWEMSRDGHKQDLLNPDNNGHFLRAGGEAGGWCFLLADKMWLLSDRSPRRDRSEETLSAKIKRRRTKINKCRRRGAYQDPLIRAFELKAKQWEDEKQKAPNDGFQYCQLRRDLEEIFEALNWAEEALDNKRMGEEIGKMSFSLIKIFKRWGHASG</sequence>
<dbReference type="EMBL" id="PNEN01000576">
    <property type="protein sequence ID" value="PPJ53765.1"/>
    <property type="molecule type" value="Genomic_DNA"/>
</dbReference>
<proteinExistence type="predicted"/>
<dbReference type="AlphaFoldDB" id="A0A2S6C204"/>